<evidence type="ECO:0000313" key="1">
    <source>
        <dbReference type="EMBL" id="MBH8558289.1"/>
    </source>
</evidence>
<keyword evidence="2" id="KW-1185">Reference proteome</keyword>
<evidence type="ECO:0008006" key="3">
    <source>
        <dbReference type="Google" id="ProtNLM"/>
    </source>
</evidence>
<accession>A0ABS0Q6M2</accession>
<sequence>MPLFAALDRLKAAPTPCAPWPRNRSSGGCKSLFRNSRYPQLNEGPPHQAGLLRAHAHFSLTTSTSELDTTAKALGPDGQWLVVFNDSDTPVRVEIAVILQAALLSTKKARNAASGPFLLKRNCA</sequence>
<dbReference type="EMBL" id="JAEDAE010000003">
    <property type="protein sequence ID" value="MBH8558289.1"/>
    <property type="molecule type" value="Genomic_DNA"/>
</dbReference>
<name>A0ABS0Q6M2_9BACT</name>
<evidence type="ECO:0000313" key="2">
    <source>
        <dbReference type="Proteomes" id="UP000625631"/>
    </source>
</evidence>
<gene>
    <name evidence="1" type="ORF">I7X13_09545</name>
</gene>
<organism evidence="1 2">
    <name type="scientific">Hymenobacter negativus</name>
    <dbReference type="NCBI Taxonomy" id="2795026"/>
    <lineage>
        <taxon>Bacteria</taxon>
        <taxon>Pseudomonadati</taxon>
        <taxon>Bacteroidota</taxon>
        <taxon>Cytophagia</taxon>
        <taxon>Cytophagales</taxon>
        <taxon>Hymenobacteraceae</taxon>
        <taxon>Hymenobacter</taxon>
    </lineage>
</organism>
<protein>
    <recommendedName>
        <fullName evidence="3">Glycosyl hydrolase family 30 beta sandwich domain-containing protein</fullName>
    </recommendedName>
</protein>
<dbReference type="Proteomes" id="UP000625631">
    <property type="component" value="Unassembled WGS sequence"/>
</dbReference>
<reference evidence="1 2" key="1">
    <citation type="submission" date="2020-12" db="EMBL/GenBank/DDBJ databases">
        <title>Hymenobacter sp.</title>
        <authorList>
            <person name="Kim M.K."/>
        </authorList>
    </citation>
    <scope>NUCLEOTIDE SEQUENCE [LARGE SCALE GENOMIC DNA]</scope>
    <source>
        <strain evidence="1 2">BT442</strain>
    </source>
</reference>
<proteinExistence type="predicted"/>
<dbReference type="RefSeq" id="WP_198075307.1">
    <property type="nucleotide sequence ID" value="NZ_JAEDAE010000003.1"/>
</dbReference>
<comment type="caution">
    <text evidence="1">The sequence shown here is derived from an EMBL/GenBank/DDBJ whole genome shotgun (WGS) entry which is preliminary data.</text>
</comment>